<dbReference type="Pfam" id="PF13193">
    <property type="entry name" value="AMP-binding_C"/>
    <property type="match status" value="1"/>
</dbReference>
<dbReference type="PROSITE" id="PS00455">
    <property type="entry name" value="AMP_BINDING"/>
    <property type="match status" value="1"/>
</dbReference>
<proteinExistence type="inferred from homology"/>
<accession>A0ABY8VDS0</accession>
<reference evidence="5 6" key="1">
    <citation type="submission" date="2023-05" db="EMBL/GenBank/DDBJ databases">
        <title>Corynebacterium suedekumii sp. nov. and Corynebacterium breve sp. nov. isolated from raw cow's milk.</title>
        <authorList>
            <person name="Baer M.K."/>
            <person name="Mehl L."/>
            <person name="Hellmuth R."/>
            <person name="Marke G."/>
            <person name="Lipski A."/>
        </authorList>
    </citation>
    <scope>NUCLEOTIDE SEQUENCE [LARGE SCALE GENOMIC DNA]</scope>
    <source>
        <strain evidence="5 6">R4</strain>
    </source>
</reference>
<dbReference type="InterPro" id="IPR000873">
    <property type="entry name" value="AMP-dep_synth/lig_dom"/>
</dbReference>
<dbReference type="Gene3D" id="3.40.50.980">
    <property type="match status" value="2"/>
</dbReference>
<dbReference type="Gene3D" id="3.30.300.30">
    <property type="match status" value="1"/>
</dbReference>
<evidence type="ECO:0000313" key="6">
    <source>
        <dbReference type="Proteomes" id="UP001225598"/>
    </source>
</evidence>
<dbReference type="InterPro" id="IPR025110">
    <property type="entry name" value="AMP-bd_C"/>
</dbReference>
<comment type="similarity">
    <text evidence="1">Belongs to the ATP-dependent AMP-binding enzyme family.</text>
</comment>
<sequence length="554" mass="61539">MIHKPISGLVPWPADEVKRFRESGVWKERNLVDTIDQVALSHPHKIAVADVKHGVFLSYAELVESSKVAALRLHEMGFRDQDHVVFALPNTWHFVVSLLACARIGIIPAMALAEHRKHELTHICSHTQAKALFAPAEWREFDFESLALDVAYNVASIEKIFCFGDNSPQTHNLDALLTPPEEHENCSKLAELATPNPYQPVVFQLSGGTTGTPKLISRTHNDYVYNIEKSAEVSHLNENSVLLSCLPIAHNFGLASPGVLGALYSAGTVVLSASPNPVKCFPIIEEHGVTIAAMVPAVAQRWIDYQNEKRTDQIKSLEVIQVGGARMPDEKAPEIQRVLGARLQQVYGMAEGLINMTRLDDPEEIILTTQGRPISPLDEIRVINAAGEEVDDGERGLLITRGPYTPRGYFDDPEANERSFIDGWYCPGDVVEKLPDGNLRVHGRDKDIINRGGEKISAEEVESVLYQLTSIEQVAVVGMPDEFYGSRVCAYVKPKAGQRVTLEEITAHLSEIGIARFKYPERLEIAESLPMTKIKKIDKVKLRKDVEEKLKCGE</sequence>
<gene>
    <name evidence="5" type="ORF">QP027_12190</name>
</gene>
<feature type="domain" description="AMP-dependent synthetase/ligase" evidence="3">
    <location>
        <begin position="37"/>
        <end position="410"/>
    </location>
</feature>
<organism evidence="5 6">
    <name type="scientific">Corynebacterium breve</name>
    <dbReference type="NCBI Taxonomy" id="3049799"/>
    <lineage>
        <taxon>Bacteria</taxon>
        <taxon>Bacillati</taxon>
        <taxon>Actinomycetota</taxon>
        <taxon>Actinomycetes</taxon>
        <taxon>Mycobacteriales</taxon>
        <taxon>Corynebacteriaceae</taxon>
        <taxon>Corynebacterium</taxon>
    </lineage>
</organism>
<evidence type="ECO:0000259" key="3">
    <source>
        <dbReference type="Pfam" id="PF00501"/>
    </source>
</evidence>
<keyword evidence="2" id="KW-0436">Ligase</keyword>
<keyword evidence="6" id="KW-1185">Reference proteome</keyword>
<dbReference type="PANTHER" id="PTHR43201">
    <property type="entry name" value="ACYL-COA SYNTHETASE"/>
    <property type="match status" value="1"/>
</dbReference>
<dbReference type="Proteomes" id="UP001225598">
    <property type="component" value="Chromosome"/>
</dbReference>
<dbReference type="InterPro" id="IPR045851">
    <property type="entry name" value="AMP-bd_C_sf"/>
</dbReference>
<evidence type="ECO:0000313" key="5">
    <source>
        <dbReference type="EMBL" id="WIM67809.1"/>
    </source>
</evidence>
<dbReference type="SUPFAM" id="SSF56801">
    <property type="entry name" value="Acetyl-CoA synthetase-like"/>
    <property type="match status" value="1"/>
</dbReference>
<evidence type="ECO:0000256" key="1">
    <source>
        <dbReference type="ARBA" id="ARBA00006432"/>
    </source>
</evidence>
<feature type="domain" description="AMP-binding enzyme C-terminal" evidence="4">
    <location>
        <begin position="460"/>
        <end position="536"/>
    </location>
</feature>
<dbReference type="RefSeq" id="WP_284825134.1">
    <property type="nucleotide sequence ID" value="NZ_CP126969.1"/>
</dbReference>
<name>A0ABY8VDS0_9CORY</name>
<dbReference type="InterPro" id="IPR020845">
    <property type="entry name" value="AMP-binding_CS"/>
</dbReference>
<protein>
    <submittedName>
        <fullName evidence="5">AMP-binding protein</fullName>
    </submittedName>
</protein>
<dbReference type="Gene3D" id="2.30.38.10">
    <property type="entry name" value="Luciferase, Domain 3"/>
    <property type="match status" value="1"/>
</dbReference>
<dbReference type="Pfam" id="PF00501">
    <property type="entry name" value="AMP-binding"/>
    <property type="match status" value="1"/>
</dbReference>
<dbReference type="EMBL" id="CP126969">
    <property type="protein sequence ID" value="WIM67809.1"/>
    <property type="molecule type" value="Genomic_DNA"/>
</dbReference>
<evidence type="ECO:0000259" key="4">
    <source>
        <dbReference type="Pfam" id="PF13193"/>
    </source>
</evidence>
<evidence type="ECO:0000256" key="2">
    <source>
        <dbReference type="ARBA" id="ARBA00022598"/>
    </source>
</evidence>
<dbReference type="PANTHER" id="PTHR43201:SF5">
    <property type="entry name" value="MEDIUM-CHAIN ACYL-COA LIGASE ACSF2, MITOCHONDRIAL"/>
    <property type="match status" value="1"/>
</dbReference>